<sequence length="176" mass="19690">MNSHAFGNTTSGLRGSSSSHHFLPVDKELFSRGKASGRAYAMSRSSLRRASFRQKGITRKSTVFEKERRLARTSLGGGGGGVKTCMSPSFQSRRSIAHAVSQPSCVRETSSVATRIHIMILQIKRGRGRERERERERCPVHLEGAVDNTAKQSIDYFFSSIFAQKAWRSRAYSRFS</sequence>
<organism evidence="2 3">
    <name type="scientific">Microdochium trichocladiopsis</name>
    <dbReference type="NCBI Taxonomy" id="1682393"/>
    <lineage>
        <taxon>Eukaryota</taxon>
        <taxon>Fungi</taxon>
        <taxon>Dikarya</taxon>
        <taxon>Ascomycota</taxon>
        <taxon>Pezizomycotina</taxon>
        <taxon>Sordariomycetes</taxon>
        <taxon>Xylariomycetidae</taxon>
        <taxon>Xylariales</taxon>
        <taxon>Microdochiaceae</taxon>
        <taxon>Microdochium</taxon>
    </lineage>
</organism>
<name>A0A9P9BM97_9PEZI</name>
<evidence type="ECO:0000313" key="3">
    <source>
        <dbReference type="Proteomes" id="UP000756346"/>
    </source>
</evidence>
<accession>A0A9P9BM97</accession>
<reference evidence="2" key="1">
    <citation type="journal article" date="2021" name="Nat. Commun.">
        <title>Genetic determinants of endophytism in the Arabidopsis root mycobiome.</title>
        <authorList>
            <person name="Mesny F."/>
            <person name="Miyauchi S."/>
            <person name="Thiergart T."/>
            <person name="Pickel B."/>
            <person name="Atanasova L."/>
            <person name="Karlsson M."/>
            <person name="Huettel B."/>
            <person name="Barry K.W."/>
            <person name="Haridas S."/>
            <person name="Chen C."/>
            <person name="Bauer D."/>
            <person name="Andreopoulos W."/>
            <person name="Pangilinan J."/>
            <person name="LaButti K."/>
            <person name="Riley R."/>
            <person name="Lipzen A."/>
            <person name="Clum A."/>
            <person name="Drula E."/>
            <person name="Henrissat B."/>
            <person name="Kohler A."/>
            <person name="Grigoriev I.V."/>
            <person name="Martin F.M."/>
            <person name="Hacquard S."/>
        </authorList>
    </citation>
    <scope>NUCLEOTIDE SEQUENCE</scope>
    <source>
        <strain evidence="2">MPI-CAGE-CH-0230</strain>
    </source>
</reference>
<proteinExistence type="predicted"/>
<dbReference type="EMBL" id="JAGTJQ010000008">
    <property type="protein sequence ID" value="KAH7026065.1"/>
    <property type="molecule type" value="Genomic_DNA"/>
</dbReference>
<dbReference type="RefSeq" id="XP_046009282.1">
    <property type="nucleotide sequence ID" value="XM_046148559.1"/>
</dbReference>
<gene>
    <name evidence="2" type="ORF">B0I36DRAFT_153410</name>
</gene>
<evidence type="ECO:0000313" key="2">
    <source>
        <dbReference type="EMBL" id="KAH7026065.1"/>
    </source>
</evidence>
<dbReference type="GeneID" id="70178105"/>
<protein>
    <submittedName>
        <fullName evidence="2">Uncharacterized protein</fullName>
    </submittedName>
</protein>
<dbReference type="AlphaFoldDB" id="A0A9P9BM97"/>
<comment type="caution">
    <text evidence="2">The sequence shown here is derived from an EMBL/GenBank/DDBJ whole genome shotgun (WGS) entry which is preliminary data.</text>
</comment>
<keyword evidence="3" id="KW-1185">Reference proteome</keyword>
<evidence type="ECO:0000256" key="1">
    <source>
        <dbReference type="SAM" id="MobiDB-lite"/>
    </source>
</evidence>
<dbReference type="Proteomes" id="UP000756346">
    <property type="component" value="Unassembled WGS sequence"/>
</dbReference>
<feature type="region of interest" description="Disordered" evidence="1">
    <location>
        <begin position="68"/>
        <end position="87"/>
    </location>
</feature>